<dbReference type="EMBL" id="BSOS01000052">
    <property type="protein sequence ID" value="GLR67092.1"/>
    <property type="molecule type" value="Genomic_DNA"/>
</dbReference>
<comment type="caution">
    <text evidence="1">The sequence shown here is derived from an EMBL/GenBank/DDBJ whole genome shotgun (WGS) entry which is preliminary data.</text>
</comment>
<proteinExistence type="predicted"/>
<sequence length="82" mass="9526">MTPFRITFEESTQRHCLQTIPDYHVLLNGKRVQRLYWNMRGYRGVLPTPDGGLFEPGEVSLTKFKMIARSLEREAKKQNTAA</sequence>
<keyword evidence="2" id="KW-1185">Reference proteome</keyword>
<evidence type="ECO:0000313" key="2">
    <source>
        <dbReference type="Proteomes" id="UP001156641"/>
    </source>
</evidence>
<gene>
    <name evidence="1" type="ORF">GCM10010909_17730</name>
</gene>
<name>A0ABQ6A745_9PROT</name>
<reference evidence="2" key="1">
    <citation type="journal article" date="2019" name="Int. J. Syst. Evol. Microbiol.">
        <title>The Global Catalogue of Microorganisms (GCM) 10K type strain sequencing project: providing services to taxonomists for standard genome sequencing and annotation.</title>
        <authorList>
            <consortium name="The Broad Institute Genomics Platform"/>
            <consortium name="The Broad Institute Genome Sequencing Center for Infectious Disease"/>
            <person name="Wu L."/>
            <person name="Ma J."/>
        </authorList>
    </citation>
    <scope>NUCLEOTIDE SEQUENCE [LARGE SCALE GENOMIC DNA]</scope>
    <source>
        <strain evidence="2">NBRC 112502</strain>
    </source>
</reference>
<dbReference type="RefSeq" id="WP_284257805.1">
    <property type="nucleotide sequence ID" value="NZ_BSOS01000052.1"/>
</dbReference>
<evidence type="ECO:0000313" key="1">
    <source>
        <dbReference type="EMBL" id="GLR67092.1"/>
    </source>
</evidence>
<dbReference type="Proteomes" id="UP001156641">
    <property type="component" value="Unassembled WGS sequence"/>
</dbReference>
<protein>
    <submittedName>
        <fullName evidence="1">Uncharacterized protein</fullName>
    </submittedName>
</protein>
<accession>A0ABQ6A745</accession>
<organism evidence="1 2">
    <name type="scientific">Acidocella aquatica</name>
    <dbReference type="NCBI Taxonomy" id="1922313"/>
    <lineage>
        <taxon>Bacteria</taxon>
        <taxon>Pseudomonadati</taxon>
        <taxon>Pseudomonadota</taxon>
        <taxon>Alphaproteobacteria</taxon>
        <taxon>Acetobacterales</taxon>
        <taxon>Acidocellaceae</taxon>
        <taxon>Acidocella</taxon>
    </lineage>
</organism>